<reference evidence="1 2" key="1">
    <citation type="submission" date="2016-05" db="EMBL/GenBank/DDBJ databases">
        <authorList>
            <person name="Ramsay J.P."/>
        </authorList>
    </citation>
    <scope>NUCLEOTIDE SEQUENCE [LARGE SCALE GENOMIC DNA]</scope>
    <source>
        <strain evidence="1 2">NZP2042</strain>
    </source>
</reference>
<evidence type="ECO:0000313" key="2">
    <source>
        <dbReference type="Proteomes" id="UP000093737"/>
    </source>
</evidence>
<comment type="caution">
    <text evidence="1">The sequence shown here is derived from an EMBL/GenBank/DDBJ whole genome shotgun (WGS) entry which is preliminary data.</text>
</comment>
<organism evidence="1 2">
    <name type="scientific">Rhizobium loti</name>
    <name type="common">Mesorhizobium loti</name>
    <dbReference type="NCBI Taxonomy" id="381"/>
    <lineage>
        <taxon>Bacteria</taxon>
        <taxon>Pseudomonadati</taxon>
        <taxon>Pseudomonadota</taxon>
        <taxon>Alphaproteobacteria</taxon>
        <taxon>Hyphomicrobiales</taxon>
        <taxon>Phyllobacteriaceae</taxon>
        <taxon>Mesorhizobium</taxon>
    </lineage>
</organism>
<dbReference type="RefSeq" id="WP_065005322.1">
    <property type="nucleotide sequence ID" value="NZ_CP033334.1"/>
</dbReference>
<name>A0A6M7U0S4_RHILI</name>
<sequence>MIAGQSAGIPAKPQPTDFSKQPTISLEAAVELPIADSNALSGVKTLSPLQGARQTIRSPRKSKLDRKMIAAVASELFARDPDRVELPAAKFGEATTNNYRKGYAQANPNVNVKDLVIHHQAEQQLLKRLPNFLSEKKINSVENLRGIPKDLNDILHLVILRGENDEFYAKYPNPTERQILDHSEMMDKKYGHHFVPPVGKYR</sequence>
<gene>
    <name evidence="1" type="ORF">A8145_31695</name>
</gene>
<proteinExistence type="predicted"/>
<dbReference type="EMBL" id="LYTK01000010">
    <property type="protein sequence ID" value="OBQ66948.1"/>
    <property type="molecule type" value="Genomic_DNA"/>
</dbReference>
<evidence type="ECO:0000313" key="1">
    <source>
        <dbReference type="EMBL" id="OBQ66948.1"/>
    </source>
</evidence>
<protein>
    <submittedName>
        <fullName evidence="1">Uncharacterized protein</fullName>
    </submittedName>
</protein>
<dbReference type="Proteomes" id="UP000093737">
    <property type="component" value="Unassembled WGS sequence"/>
</dbReference>
<accession>A0A6M7U0S4</accession>
<dbReference type="AlphaFoldDB" id="A0A6M7U0S4"/>